<evidence type="ECO:0000313" key="4">
    <source>
        <dbReference type="EMBL" id="AHY04413.1"/>
    </source>
</evidence>
<gene>
    <name evidence="4" type="primary">rps3</name>
    <name evidence="4" type="ORF">ChtoMt_2a</name>
</gene>
<reference evidence="4" key="1">
    <citation type="journal article" date="2014" name="BMC Genomics">
        <title>The mitochondrial and chloroplast genomes of the haptophyte Chrysochromulina tobin contain unique repeat structures and gene profiles.</title>
        <authorList>
            <person name="Hovde B.T."/>
            <person name="Starkenburg S.R."/>
            <person name="Hunsperger H.M."/>
            <person name="Mercer L.D."/>
            <person name="Deodato C.R."/>
            <person name="Jha R.K."/>
            <person name="Chertkov O."/>
            <person name="Monnat R.J.Jr."/>
            <person name="Cattolico R.A."/>
        </authorList>
    </citation>
    <scope>NUCLEOTIDE SEQUENCE</scope>
    <source>
        <strain evidence="4">CCMP291</strain>
    </source>
</reference>
<sequence length="261" mass="29465">MSQKINATGLRLKKKLSWNSVFCLHNPQKYANLTVSNRQIKYATTAILSKINTYSNRLFTVRNSKTAVVYSKLIQQQQAYKNTRFYQKQMLKRTEAAFSALSSLRNLSLTGNFINYQLSSLITQNSVIKKKGLDRSSHFLKSSFTLLTAKLITSFVSALLQKDAKTKYGIDTSNLSASIPLLLTKLLSPFKNQLLGVKVICSGRWKKTGSGRKQKLCVKYGRVRNPNLSSVILFDYITQKTKFGACGIKVWVANKKTLLQN</sequence>
<keyword evidence="3" id="KW-0687">Ribonucleoprotein</keyword>
<geneLocation type="mitochondrion" evidence="4"/>
<dbReference type="GO" id="GO:0005840">
    <property type="term" value="C:ribosome"/>
    <property type="evidence" value="ECO:0007669"/>
    <property type="project" value="UniProtKB-KW"/>
</dbReference>
<comment type="similarity">
    <text evidence="1">Belongs to the universal ribosomal protein uS3 family.</text>
</comment>
<dbReference type="SUPFAM" id="SSF54821">
    <property type="entry name" value="Ribosomal protein S3 C-terminal domain"/>
    <property type="match status" value="1"/>
</dbReference>
<proteinExistence type="inferred from homology"/>
<accession>A0A075DVW4</accession>
<dbReference type="InterPro" id="IPR036419">
    <property type="entry name" value="Ribosomal_S3_C_sf"/>
</dbReference>
<name>A0A075DVW4_9EUKA</name>
<evidence type="ECO:0000256" key="2">
    <source>
        <dbReference type="ARBA" id="ARBA00022980"/>
    </source>
</evidence>
<dbReference type="GO" id="GO:1990904">
    <property type="term" value="C:ribonucleoprotein complex"/>
    <property type="evidence" value="ECO:0007669"/>
    <property type="project" value="UniProtKB-KW"/>
</dbReference>
<protein>
    <submittedName>
        <fullName evidence="4">30S ribosomal protein S3</fullName>
    </submittedName>
</protein>
<keyword evidence="2 4" id="KW-0689">Ribosomal protein</keyword>
<keyword evidence="4" id="KW-0496">Mitochondrion</keyword>
<dbReference type="Gene3D" id="3.30.1140.32">
    <property type="entry name" value="Ribosomal protein S3, C-terminal domain"/>
    <property type="match status" value="1"/>
</dbReference>
<dbReference type="EMBL" id="KJ201908">
    <property type="protein sequence ID" value="AHY04413.1"/>
    <property type="molecule type" value="Genomic_DNA"/>
</dbReference>
<evidence type="ECO:0000256" key="1">
    <source>
        <dbReference type="ARBA" id="ARBA00010761"/>
    </source>
</evidence>
<evidence type="ECO:0000256" key="3">
    <source>
        <dbReference type="ARBA" id="ARBA00023274"/>
    </source>
</evidence>
<dbReference type="AlphaFoldDB" id="A0A075DVW4"/>
<organism evidence="4">
    <name type="scientific">Chrysochromulina tobinii</name>
    <dbReference type="NCBI Taxonomy" id="1460289"/>
    <lineage>
        <taxon>Eukaryota</taxon>
        <taxon>Haptista</taxon>
        <taxon>Haptophyta</taxon>
        <taxon>Prymnesiophyceae</taxon>
        <taxon>Prymnesiales</taxon>
        <taxon>Chrysochromulinaceae</taxon>
        <taxon>Chrysochromulina</taxon>
    </lineage>
</organism>